<sequence>MHSRTPTLTVFDSRRLTVRSTAYHRTAAADPLEKRVTYQVNNCAGRSIKQYDPRLFKLMELEPDISPNIQNVYSLSGQALLIYSVDAGIRLYLSGVAGQQCHRWDSNFTHVKVEYDNQLRPVKESVKQIDEGPRNSIFYSYGGSDEAFVRFNQGGRIIRVDDGAGTVFSRSYSLQGDRLESTRHFLDSIEQPHWPALESERDQLHEKGEGSTTLSLYNAVSQLVCEIDARKHVRLFEYTVGGQLAGIRLIMQPDGPVKKVVGDVLYNAANKVVQQTLANGVVCSAVYCPIDGRLEELKSYRPERCTLQHLIYRYDRVGNIISIEDRALPVRYFRNQKIEPVRTFCYDTLYQLICATGWQVIGGGVGSCFPDFQSPADPSQLENYTEVFSYDSGGNLVKLLRCAALGSRTQRMGVSKYSNRSLSEKIDGELPTEEEIALAHDLNGNKRLLFPGQTLGWDERNQLKKFQRTSHLGSANDSEIYVYDDRGQRRRKIGSVATGQLRNRSETRYLDTLEIRSGLDEEIDVVSAAAGLCDIRMVQRVDQRNGQDIIYCRYSLIDLVGSNCIELDDDGAIISEEVFYSYGCTAWWAGSDRVKANSKTMRYSGKELDSTGLYYYGFRYYMPWWCQWLSPDPDGVADGLNLYRMVANNPVTFFDDQGLQLVSVNEDSQDYAKLVATFEPGDILFGLREPRDFALKALNRAGFKEFSWEVSWNRKLGKFSVEKKRNVLKQNDLTDAAFGPTVTAGVYNANDQIKAELIDFHRGIAYKKFAMTNRYFQKDEKGVGNFFQINVPMWRRSSKAGLEFQIFQRNKQVLFAIDGLMETLDDIVSKKPDAGTSVTASEIRYLYRRRGTPEVQKNARFFLANREVPQSEFFNLPAWQRYHPKKTYRTVSVPRRVILSH</sequence>
<dbReference type="InterPro" id="IPR050708">
    <property type="entry name" value="T6SS_VgrG/RHS"/>
</dbReference>
<reference evidence="1 2" key="1">
    <citation type="journal article" date="2020" name="Front. Plant Sci.">
        <title>Isolation of Rhizosphere Bacteria That Improve Quality and Water Stress Tolerance in Greenhouse Ornamentals.</title>
        <authorList>
            <person name="Nordstedt N.P."/>
            <person name="Jones M.L."/>
        </authorList>
    </citation>
    <scope>NUCLEOTIDE SEQUENCE [LARGE SCALE GENOMIC DNA]</scope>
    <source>
        <strain evidence="1 2">C2F7</strain>
    </source>
</reference>
<dbReference type="PANTHER" id="PTHR32305">
    <property type="match status" value="1"/>
</dbReference>
<dbReference type="Proteomes" id="UP000562723">
    <property type="component" value="Unassembled WGS sequence"/>
</dbReference>
<dbReference type="InterPro" id="IPR022385">
    <property type="entry name" value="Rhs_assc_core"/>
</dbReference>
<dbReference type="RefSeq" id="WP_175359922.1">
    <property type="nucleotide sequence ID" value="NZ_JABFMS010000005.1"/>
</dbReference>
<evidence type="ECO:0000313" key="1">
    <source>
        <dbReference type="EMBL" id="NUT80331.1"/>
    </source>
</evidence>
<dbReference type="EMBL" id="JABFMS010000005">
    <property type="protein sequence ID" value="NUT80331.1"/>
    <property type="molecule type" value="Genomic_DNA"/>
</dbReference>
<organism evidence="1 2">
    <name type="scientific">Pseudomonas brassicacearum</name>
    <dbReference type="NCBI Taxonomy" id="930166"/>
    <lineage>
        <taxon>Bacteria</taxon>
        <taxon>Pseudomonadati</taxon>
        <taxon>Pseudomonadota</taxon>
        <taxon>Gammaproteobacteria</taxon>
        <taxon>Pseudomonadales</taxon>
        <taxon>Pseudomonadaceae</taxon>
        <taxon>Pseudomonas</taxon>
    </lineage>
</organism>
<protein>
    <recommendedName>
        <fullName evidence="3">Toxin</fullName>
    </recommendedName>
</protein>
<comment type="caution">
    <text evidence="1">The sequence shown here is derived from an EMBL/GenBank/DDBJ whole genome shotgun (WGS) entry which is preliminary data.</text>
</comment>
<evidence type="ECO:0000313" key="2">
    <source>
        <dbReference type="Proteomes" id="UP000562723"/>
    </source>
</evidence>
<gene>
    <name evidence="1" type="ORF">HNO85_05180</name>
</gene>
<dbReference type="PANTHER" id="PTHR32305:SF15">
    <property type="entry name" value="PROTEIN RHSA-RELATED"/>
    <property type="match status" value="1"/>
</dbReference>
<name>A0AAJ3FTE0_9PSED</name>
<dbReference type="NCBIfam" id="TIGR03696">
    <property type="entry name" value="Rhs_assc_core"/>
    <property type="match status" value="1"/>
</dbReference>
<dbReference type="Gene3D" id="2.180.10.10">
    <property type="entry name" value="RHS repeat-associated core"/>
    <property type="match status" value="1"/>
</dbReference>
<dbReference type="AlphaFoldDB" id="A0AAJ3FTE0"/>
<accession>A0AAJ3FTE0</accession>
<proteinExistence type="predicted"/>
<evidence type="ECO:0008006" key="3">
    <source>
        <dbReference type="Google" id="ProtNLM"/>
    </source>
</evidence>